<sequence length="197" mass="21514">MLGRAGAAQDGQPTQLVGLVVGGRVGEHVRLGVLDADHAVDAVGQGLCQPEQVGSGIVGGVGPVTMMLQDMIHQVVQPFPAGPRLHGYHRRAGADGPGHHRVRRVLDEDRHRRPLACLIVDPAHRLVVGDPDQEEHIGRARRGRQAQPHVVGIDQRRRRHRQVQAARGVHQADHGRIQRQEQLAEPHAGDPHVVRSY</sequence>
<evidence type="ECO:0000313" key="4">
    <source>
        <dbReference type="EMBL" id="CNW10146.1"/>
    </source>
</evidence>
<proteinExistence type="predicted"/>
<dbReference type="EMBL" id="CNFU01001530">
    <property type="protein sequence ID" value="CKT51345.1"/>
    <property type="molecule type" value="Genomic_DNA"/>
</dbReference>
<name>A0A655AQF1_MYCTX</name>
<reference evidence="5 6" key="1">
    <citation type="submission" date="2015-03" db="EMBL/GenBank/DDBJ databases">
        <authorList>
            <consortium name="Pathogen Informatics"/>
        </authorList>
    </citation>
    <scope>NUCLEOTIDE SEQUENCE [LARGE SCALE GENOMIC DNA]</scope>
    <source>
        <strain evidence="2 6">Bir 172</strain>
        <strain evidence="3 7">Bir 187</strain>
        <strain evidence="4 5">D00501624</strain>
    </source>
</reference>
<dbReference type="Proteomes" id="UP000039217">
    <property type="component" value="Unassembled WGS sequence"/>
</dbReference>
<evidence type="ECO:0000313" key="3">
    <source>
        <dbReference type="EMBL" id="CKT51345.1"/>
    </source>
</evidence>
<feature type="compositionally biased region" description="Basic and acidic residues" evidence="1">
    <location>
        <begin position="170"/>
        <end position="197"/>
    </location>
</feature>
<dbReference type="EMBL" id="CQQC01001609">
    <property type="protein sequence ID" value="CNW10146.1"/>
    <property type="molecule type" value="Genomic_DNA"/>
</dbReference>
<accession>A0A655AQF1</accession>
<evidence type="ECO:0000313" key="5">
    <source>
        <dbReference type="Proteomes" id="UP000039217"/>
    </source>
</evidence>
<feature type="region of interest" description="Disordered" evidence="1">
    <location>
        <begin position="137"/>
        <end position="197"/>
    </location>
</feature>
<dbReference type="Proteomes" id="UP000049023">
    <property type="component" value="Unassembled WGS sequence"/>
</dbReference>
<organism evidence="2 6">
    <name type="scientific">Mycobacterium tuberculosis</name>
    <dbReference type="NCBI Taxonomy" id="1773"/>
    <lineage>
        <taxon>Bacteria</taxon>
        <taxon>Bacillati</taxon>
        <taxon>Actinomycetota</taxon>
        <taxon>Actinomycetes</taxon>
        <taxon>Mycobacteriales</taxon>
        <taxon>Mycobacteriaceae</taxon>
        <taxon>Mycobacterium</taxon>
        <taxon>Mycobacterium tuberculosis complex</taxon>
    </lineage>
</organism>
<evidence type="ECO:0000313" key="6">
    <source>
        <dbReference type="Proteomes" id="UP000048948"/>
    </source>
</evidence>
<dbReference type="AlphaFoldDB" id="A0A655AQF1"/>
<evidence type="ECO:0000256" key="1">
    <source>
        <dbReference type="SAM" id="MobiDB-lite"/>
    </source>
</evidence>
<gene>
    <name evidence="4" type="ORF">ERS007661_03541</name>
    <name evidence="2" type="ORF">ERS027646_03531</name>
    <name evidence="3" type="ORF">ERS027661_04461</name>
</gene>
<protein>
    <submittedName>
        <fullName evidence="2">Uncharacterized protein</fullName>
    </submittedName>
</protein>
<evidence type="ECO:0000313" key="2">
    <source>
        <dbReference type="EMBL" id="CKT42009.1"/>
    </source>
</evidence>
<dbReference type="Proteomes" id="UP000048948">
    <property type="component" value="Unassembled WGS sequence"/>
</dbReference>
<evidence type="ECO:0000313" key="7">
    <source>
        <dbReference type="Proteomes" id="UP000049023"/>
    </source>
</evidence>
<dbReference type="EMBL" id="CNGE01000846">
    <property type="protein sequence ID" value="CKT42009.1"/>
    <property type="molecule type" value="Genomic_DNA"/>
</dbReference>